<organism evidence="2 3">
    <name type="scientific">Pseudocalidococcus azoricus BACA0444</name>
    <dbReference type="NCBI Taxonomy" id="2918990"/>
    <lineage>
        <taxon>Bacteria</taxon>
        <taxon>Bacillati</taxon>
        <taxon>Cyanobacteriota</taxon>
        <taxon>Cyanophyceae</taxon>
        <taxon>Acaryochloridales</taxon>
        <taxon>Thermosynechococcaceae</taxon>
        <taxon>Pseudocalidococcus</taxon>
        <taxon>Pseudocalidococcus azoricus</taxon>
    </lineage>
</organism>
<comment type="caution">
    <text evidence="2">The sequence shown here is derived from an EMBL/GenBank/DDBJ whole genome shotgun (WGS) entry which is preliminary data.</text>
</comment>
<dbReference type="RefSeq" id="WP_322877111.1">
    <property type="nucleotide sequence ID" value="NZ_JAVMIP010000002.1"/>
</dbReference>
<keyword evidence="1" id="KW-1133">Transmembrane helix</keyword>
<sequence length="226" mass="25100">MVRRLGFLALWLGFVIYAFGFAPPDQPDTLALIQRLVGGPWDGINPLIIALFNIMGIWPLVYLCVLLVDGRGQKIPAWPFVGGSFALGAFALLPYFVLRNPNPTFTGEMDKGLKLAESRGLAVSLLFGGLALLGYGITQGNWPDFVHQWHTSRFIHVMSLDFCLLTLLFPTVLGDDLQRRGLGWTGLAWVALIPFFGPLIYLCCRPPLQRTDKVYPEIQTPPLESV</sequence>
<evidence type="ECO:0000256" key="1">
    <source>
        <dbReference type="SAM" id="Phobius"/>
    </source>
</evidence>
<gene>
    <name evidence="2" type="ORF">RIF25_03190</name>
</gene>
<protein>
    <submittedName>
        <fullName evidence="2">DUF2834 domain-containing protein</fullName>
    </submittedName>
</protein>
<name>A0AAE4FQS4_9CYAN</name>
<reference evidence="3" key="1">
    <citation type="submission" date="2023-07" db="EMBL/GenBank/DDBJ databases">
        <authorList>
            <person name="Luz R."/>
            <person name="Cordeiro R."/>
            <person name="Fonseca A."/>
            <person name="Goncalves V."/>
        </authorList>
    </citation>
    <scope>NUCLEOTIDE SEQUENCE [LARGE SCALE GENOMIC DNA]</scope>
    <source>
        <strain evidence="3">BACA0444</strain>
    </source>
</reference>
<feature type="transmembrane region" description="Helical" evidence="1">
    <location>
        <begin position="154"/>
        <end position="174"/>
    </location>
</feature>
<evidence type="ECO:0000313" key="3">
    <source>
        <dbReference type="Proteomes" id="UP001268256"/>
    </source>
</evidence>
<feature type="transmembrane region" description="Helical" evidence="1">
    <location>
        <begin position="44"/>
        <end position="68"/>
    </location>
</feature>
<proteinExistence type="predicted"/>
<dbReference type="Proteomes" id="UP001268256">
    <property type="component" value="Unassembled WGS sequence"/>
</dbReference>
<dbReference type="AlphaFoldDB" id="A0AAE4FQS4"/>
<feature type="transmembrane region" description="Helical" evidence="1">
    <location>
        <begin position="80"/>
        <end position="98"/>
    </location>
</feature>
<keyword evidence="1" id="KW-0472">Membrane</keyword>
<accession>A0AAE4FQS4</accession>
<feature type="transmembrane region" description="Helical" evidence="1">
    <location>
        <begin position="186"/>
        <end position="204"/>
    </location>
</feature>
<dbReference type="PANTHER" id="PTHR36009">
    <property type="match status" value="1"/>
</dbReference>
<feature type="transmembrane region" description="Helical" evidence="1">
    <location>
        <begin position="118"/>
        <end position="142"/>
    </location>
</feature>
<keyword evidence="1" id="KW-0812">Transmembrane</keyword>
<keyword evidence="3" id="KW-1185">Reference proteome</keyword>
<evidence type="ECO:0000313" key="2">
    <source>
        <dbReference type="EMBL" id="MDS3859807.1"/>
    </source>
</evidence>
<dbReference type="PANTHER" id="PTHR36009:SF3">
    <property type="entry name" value="TRANSMEMBRANE PROTEIN"/>
    <property type="match status" value="1"/>
</dbReference>
<dbReference type="EMBL" id="JAVMIP010000002">
    <property type="protein sequence ID" value="MDS3859807.1"/>
    <property type="molecule type" value="Genomic_DNA"/>
</dbReference>